<dbReference type="EMBL" id="LR901342">
    <property type="protein sequence ID" value="CAD7248393.1"/>
    <property type="molecule type" value="Genomic_DNA"/>
</dbReference>
<dbReference type="GO" id="GO:0006508">
    <property type="term" value="P:proteolysis"/>
    <property type="evidence" value="ECO:0007669"/>
    <property type="project" value="UniProtKB-KW"/>
</dbReference>
<dbReference type="OrthoDB" id="93664at2759"/>
<keyword evidence="1 5" id="KW-0645">Protease</keyword>
<dbReference type="PRINTS" id="PR00722">
    <property type="entry name" value="CHYMOTRYPSIN"/>
</dbReference>
<dbReference type="GO" id="GO:0004252">
    <property type="term" value="F:serine-type endopeptidase activity"/>
    <property type="evidence" value="ECO:0007669"/>
    <property type="project" value="InterPro"/>
</dbReference>
<evidence type="ECO:0000256" key="3">
    <source>
        <dbReference type="ARBA" id="ARBA00022825"/>
    </source>
</evidence>
<evidence type="ECO:0000313" key="8">
    <source>
        <dbReference type="EMBL" id="CAD7248393.1"/>
    </source>
</evidence>
<dbReference type="InterPro" id="IPR043504">
    <property type="entry name" value="Peptidase_S1_PA_chymotrypsin"/>
</dbReference>
<dbReference type="EMBL" id="CAJPEV010001825">
    <property type="protein sequence ID" value="CAG0894496.1"/>
    <property type="molecule type" value="Genomic_DNA"/>
</dbReference>
<keyword evidence="2 5" id="KW-0378">Hydrolase</keyword>
<evidence type="ECO:0000259" key="7">
    <source>
        <dbReference type="PROSITE" id="PS50240"/>
    </source>
</evidence>
<evidence type="ECO:0000256" key="6">
    <source>
        <dbReference type="SAM" id="MobiDB-lite"/>
    </source>
</evidence>
<dbReference type="SMART" id="SM00020">
    <property type="entry name" value="Tryp_SPc"/>
    <property type="match status" value="1"/>
</dbReference>
<dbReference type="Pfam" id="PF00089">
    <property type="entry name" value="Trypsin"/>
    <property type="match status" value="1"/>
</dbReference>
<reference evidence="8" key="1">
    <citation type="submission" date="2020-11" db="EMBL/GenBank/DDBJ databases">
        <authorList>
            <person name="Tran Van P."/>
        </authorList>
    </citation>
    <scope>NUCLEOTIDE SEQUENCE</scope>
</reference>
<keyword evidence="9" id="KW-1185">Reference proteome</keyword>
<dbReference type="PANTHER" id="PTHR24252">
    <property type="entry name" value="ACROSIN-RELATED"/>
    <property type="match status" value="1"/>
</dbReference>
<dbReference type="InterPro" id="IPR001254">
    <property type="entry name" value="Trypsin_dom"/>
</dbReference>
<keyword evidence="3 5" id="KW-0720">Serine protease</keyword>
<feature type="compositionally biased region" description="Acidic residues" evidence="6">
    <location>
        <begin position="134"/>
        <end position="143"/>
    </location>
</feature>
<proteinExistence type="predicted"/>
<feature type="compositionally biased region" description="Polar residues" evidence="6">
    <location>
        <begin position="101"/>
        <end position="114"/>
    </location>
</feature>
<dbReference type="Gene3D" id="2.40.10.10">
    <property type="entry name" value="Trypsin-like serine proteases"/>
    <property type="match status" value="1"/>
</dbReference>
<dbReference type="SUPFAM" id="SSF50494">
    <property type="entry name" value="Trypsin-like serine proteases"/>
    <property type="match status" value="1"/>
</dbReference>
<evidence type="ECO:0000313" key="9">
    <source>
        <dbReference type="Proteomes" id="UP000677054"/>
    </source>
</evidence>
<gene>
    <name evidence="8" type="ORF">DSTB1V02_LOCUS8206</name>
</gene>
<dbReference type="FunFam" id="2.40.10.10:FF:000006">
    <property type="entry name" value="Serine proteinase stubble"/>
    <property type="match status" value="1"/>
</dbReference>
<dbReference type="InterPro" id="IPR018114">
    <property type="entry name" value="TRYPSIN_HIS"/>
</dbReference>
<dbReference type="PROSITE" id="PS50240">
    <property type="entry name" value="TRYPSIN_DOM"/>
    <property type="match status" value="1"/>
</dbReference>
<feature type="compositionally biased region" description="Low complexity" evidence="6">
    <location>
        <begin position="245"/>
        <end position="292"/>
    </location>
</feature>
<dbReference type="PROSITE" id="PS00135">
    <property type="entry name" value="TRYPSIN_SER"/>
    <property type="match status" value="1"/>
</dbReference>
<feature type="compositionally biased region" description="Low complexity" evidence="6">
    <location>
        <begin position="340"/>
        <end position="457"/>
    </location>
</feature>
<feature type="region of interest" description="Disordered" evidence="6">
    <location>
        <begin position="75"/>
        <end position="147"/>
    </location>
</feature>
<feature type="compositionally biased region" description="Low complexity" evidence="6">
    <location>
        <begin position="315"/>
        <end position="325"/>
    </location>
</feature>
<accession>A0A7R8XEI6</accession>
<evidence type="ECO:0000256" key="1">
    <source>
        <dbReference type="ARBA" id="ARBA00022670"/>
    </source>
</evidence>
<dbReference type="PROSITE" id="PS00134">
    <property type="entry name" value="TRYPSIN_HIS"/>
    <property type="match status" value="1"/>
</dbReference>
<evidence type="ECO:0000256" key="4">
    <source>
        <dbReference type="ARBA" id="ARBA00023157"/>
    </source>
</evidence>
<dbReference type="PANTHER" id="PTHR24252:SF10">
    <property type="entry name" value="SERINE PROTEASE 56"/>
    <property type="match status" value="1"/>
</dbReference>
<dbReference type="AlphaFoldDB" id="A0A7R8XEI6"/>
<evidence type="ECO:0000256" key="5">
    <source>
        <dbReference type="RuleBase" id="RU363034"/>
    </source>
</evidence>
<dbReference type="InterPro" id="IPR009003">
    <property type="entry name" value="Peptidase_S1_PA"/>
</dbReference>
<dbReference type="Proteomes" id="UP000677054">
    <property type="component" value="Unassembled WGS sequence"/>
</dbReference>
<name>A0A7R8XEI6_9CRUS</name>
<sequence length="748" mass="80204">MDSRRQFAGTCMFAWDCMKANGTHLGTCIDRFYFGSCCLIVDRPFVPNPDETIENEIPPLIGAGNFDLKPRPDGLGLIKTSTTSTSTTSTPETIPTSPSTWIQDGASTWPPTSLDSASETTTSPSADDASTSDCGDECEDGGGDGEGLITFTMVHPTTRSPATFLPPTTTSYGPLFTWMSVVGVTDPPQKETTILPATWIPTTPASFTATPKKEGSSTSTPTTMGVIAPATSPPPSRRPGLDIVTTTTVRTTPTTTTTTPQTSPTTTTTTTATPKTSPTTTTTATTTTTTTPRAPPPPTTTTSTTTPRTSPPPITTTTTTTTPSTRPHPHPHPHPPTPTPTTTTTTTTTRAPSTTLTTPTTTTPTKTTSTTTPSTSSSSSTTTTPLPTSAPSTTEQHSTKPSTTPKTTAEPTTTHSFESKTTTPLPTSETPTSTTTINSTDPTTTTIPPPSTTTIDPTDFKQAMHPLRGVLYLLVASSQTRNACAILSQPSARLVCGRQFYPQGRIVGGNRADYGEWPWQVSLRQWRTATFLHKCGAALLNENWAITAAHCVEGVPPDDLLLRLGEYDLATEEESHGYAEKKVQIIATHPNFDHRTFEYDLALLRFLDPVRFQPNIIPICLPEDDNEYLGQYGYVTGWGRLYEDGPLPSVMQEVAVPVINNSVCEQMYQKAGYSEHIPHIFLCAGYGKGGLDSCEGDSGGPLVLKRPDGRWLLAGIISWGIGCAEPNQPGVYTRISEFREWINKIIVF</sequence>
<organism evidence="8">
    <name type="scientific">Darwinula stevensoni</name>
    <dbReference type="NCBI Taxonomy" id="69355"/>
    <lineage>
        <taxon>Eukaryota</taxon>
        <taxon>Metazoa</taxon>
        <taxon>Ecdysozoa</taxon>
        <taxon>Arthropoda</taxon>
        <taxon>Crustacea</taxon>
        <taxon>Oligostraca</taxon>
        <taxon>Ostracoda</taxon>
        <taxon>Podocopa</taxon>
        <taxon>Podocopida</taxon>
        <taxon>Darwinulocopina</taxon>
        <taxon>Darwinuloidea</taxon>
        <taxon>Darwinulidae</taxon>
        <taxon>Darwinula</taxon>
    </lineage>
</organism>
<evidence type="ECO:0000256" key="2">
    <source>
        <dbReference type="ARBA" id="ARBA00022801"/>
    </source>
</evidence>
<feature type="compositionally biased region" description="Low complexity" evidence="6">
    <location>
        <begin position="80"/>
        <end position="100"/>
    </location>
</feature>
<protein>
    <recommendedName>
        <fullName evidence="7">Peptidase S1 domain-containing protein</fullName>
    </recommendedName>
</protein>
<dbReference type="InterPro" id="IPR033116">
    <property type="entry name" value="TRYPSIN_SER"/>
</dbReference>
<feature type="domain" description="Peptidase S1" evidence="7">
    <location>
        <begin position="506"/>
        <end position="747"/>
    </location>
</feature>
<dbReference type="CDD" id="cd00190">
    <property type="entry name" value="Tryp_SPc"/>
    <property type="match status" value="1"/>
</dbReference>
<dbReference type="InterPro" id="IPR001314">
    <property type="entry name" value="Peptidase_S1A"/>
</dbReference>
<keyword evidence="4" id="KW-1015">Disulfide bond</keyword>
<feature type="region of interest" description="Disordered" evidence="6">
    <location>
        <begin position="205"/>
        <end position="459"/>
    </location>
</feature>
<feature type="compositionally biased region" description="Low complexity" evidence="6">
    <location>
        <begin position="115"/>
        <end position="133"/>
    </location>
</feature>